<evidence type="ECO:0000313" key="2">
    <source>
        <dbReference type="EMBL" id="NOV51035.1"/>
    </source>
</evidence>
<dbReference type="AlphaFoldDB" id="A0A6M2DXD2"/>
<name>A0A6M2DXD2_XENCH</name>
<accession>A0A6M2DXD2</accession>
<protein>
    <submittedName>
        <fullName evidence="2">Putative product</fullName>
    </submittedName>
</protein>
<keyword evidence="1" id="KW-1133">Transmembrane helix</keyword>
<keyword evidence="1" id="KW-0472">Membrane</keyword>
<reference evidence="2" key="1">
    <citation type="submission" date="2020-03" db="EMBL/GenBank/DDBJ databases">
        <title>Transcriptomic Profiling of the Digestive Tract of the Rat Flea, Xenopsylla cheopis, Following Blood Feeding and Infection with Yersinia pestis.</title>
        <authorList>
            <person name="Bland D.M."/>
            <person name="Martens C.A."/>
            <person name="Virtaneva K."/>
            <person name="Kanakabandi K."/>
            <person name="Long D."/>
            <person name="Rosenke R."/>
            <person name="Saturday G.A."/>
            <person name="Hoyt F.H."/>
            <person name="Bruno D.P."/>
            <person name="Ribeiro J.M.C."/>
            <person name="Hinnebusch J."/>
        </authorList>
    </citation>
    <scope>NUCLEOTIDE SEQUENCE</scope>
</reference>
<proteinExistence type="predicted"/>
<sequence length="71" mass="7887">MPSKEGWRMLFIILTVVMVPMLVVQCMVVEEVDMEVHLLLMAVMVSGIMGVAGHYEEVSTEDAAACQIFAR</sequence>
<feature type="transmembrane region" description="Helical" evidence="1">
    <location>
        <begin position="6"/>
        <end position="24"/>
    </location>
</feature>
<dbReference type="EMBL" id="GIIL01007309">
    <property type="protein sequence ID" value="NOV51035.1"/>
    <property type="molecule type" value="Transcribed_RNA"/>
</dbReference>
<evidence type="ECO:0000256" key="1">
    <source>
        <dbReference type="SAM" id="Phobius"/>
    </source>
</evidence>
<organism evidence="2">
    <name type="scientific">Xenopsylla cheopis</name>
    <name type="common">Oriental rat flea</name>
    <name type="synonym">Pulex cheopis</name>
    <dbReference type="NCBI Taxonomy" id="163159"/>
    <lineage>
        <taxon>Eukaryota</taxon>
        <taxon>Metazoa</taxon>
        <taxon>Ecdysozoa</taxon>
        <taxon>Arthropoda</taxon>
        <taxon>Hexapoda</taxon>
        <taxon>Insecta</taxon>
        <taxon>Pterygota</taxon>
        <taxon>Neoptera</taxon>
        <taxon>Endopterygota</taxon>
        <taxon>Siphonaptera</taxon>
        <taxon>Pulicidae</taxon>
        <taxon>Xenopsyllinae</taxon>
        <taxon>Xenopsylla</taxon>
    </lineage>
</organism>
<keyword evidence="1" id="KW-0812">Transmembrane</keyword>
<feature type="transmembrane region" description="Helical" evidence="1">
    <location>
        <begin position="36"/>
        <end position="55"/>
    </location>
</feature>